<keyword evidence="1" id="KW-0812">Transmembrane</keyword>
<dbReference type="PANTHER" id="PTHR34205">
    <property type="entry name" value="TRANSMEMBRANE PROTEIN"/>
    <property type="match status" value="1"/>
</dbReference>
<dbReference type="EMBL" id="JABFDB010000001">
    <property type="protein sequence ID" value="NYZ19048.1"/>
    <property type="molecule type" value="Genomic_DNA"/>
</dbReference>
<evidence type="ECO:0000313" key="3">
    <source>
        <dbReference type="Proteomes" id="UP000584642"/>
    </source>
</evidence>
<gene>
    <name evidence="2" type="ORF">HND93_04940</name>
</gene>
<feature type="transmembrane region" description="Helical" evidence="1">
    <location>
        <begin position="52"/>
        <end position="71"/>
    </location>
</feature>
<sequence length="116" mass="12833">MGRARRMIGPDGFWPRYLAEHTNPLNRALHLTGTGLAILLLTAAAVTLNGWLLLAAVVTGYGFAWAGHFLVERNRPKTFDAPLASLASDVRMLGLALTGRLEGEFRQYGIPYRRVR</sequence>
<proteinExistence type="predicted"/>
<accession>A0ABX2T452</accession>
<keyword evidence="1" id="KW-1133">Transmembrane helix</keyword>
<protein>
    <submittedName>
        <fullName evidence="2">DUF962 domain-containing protein</fullName>
    </submittedName>
</protein>
<dbReference type="InterPro" id="IPR009305">
    <property type="entry name" value="Mpo1-like"/>
</dbReference>
<dbReference type="Pfam" id="PF06127">
    <property type="entry name" value="Mpo1-like"/>
    <property type="match status" value="1"/>
</dbReference>
<evidence type="ECO:0000256" key="1">
    <source>
        <dbReference type="SAM" id="Phobius"/>
    </source>
</evidence>
<evidence type="ECO:0000313" key="2">
    <source>
        <dbReference type="EMBL" id="NYZ19048.1"/>
    </source>
</evidence>
<reference evidence="2 3" key="1">
    <citation type="submission" date="2020-05" db="EMBL/GenBank/DDBJ databases">
        <title>Azospirillum oleiclasticum sp. nov, a nitrogen-fixing and heavy crude oil-emulsifying bacterium isolated from the crude oil of Yumen Oilfield.</title>
        <authorList>
            <person name="Wu D."/>
            <person name="Cai M."/>
            <person name="Zhang X."/>
        </authorList>
    </citation>
    <scope>NUCLEOTIDE SEQUENCE [LARGE SCALE GENOMIC DNA]</scope>
    <source>
        <strain evidence="2 3">ROY-1-1-2</strain>
    </source>
</reference>
<name>A0ABX2T452_9PROT</name>
<organism evidence="2 3">
    <name type="scientific">Azospirillum oleiclasticum</name>
    <dbReference type="NCBI Taxonomy" id="2735135"/>
    <lineage>
        <taxon>Bacteria</taxon>
        <taxon>Pseudomonadati</taxon>
        <taxon>Pseudomonadota</taxon>
        <taxon>Alphaproteobacteria</taxon>
        <taxon>Rhodospirillales</taxon>
        <taxon>Azospirillaceae</taxon>
        <taxon>Azospirillum</taxon>
    </lineage>
</organism>
<keyword evidence="1" id="KW-0472">Membrane</keyword>
<feature type="transmembrane region" description="Helical" evidence="1">
    <location>
        <begin position="28"/>
        <end position="46"/>
    </location>
</feature>
<dbReference type="PANTHER" id="PTHR34205:SF2">
    <property type="entry name" value="DUF962 DOMAIN-CONTAINING PROTEIN"/>
    <property type="match status" value="1"/>
</dbReference>
<comment type="caution">
    <text evidence="2">The sequence shown here is derived from an EMBL/GenBank/DDBJ whole genome shotgun (WGS) entry which is preliminary data.</text>
</comment>
<keyword evidence="3" id="KW-1185">Reference proteome</keyword>
<dbReference type="Proteomes" id="UP000584642">
    <property type="component" value="Unassembled WGS sequence"/>
</dbReference>